<feature type="transmembrane region" description="Helical" evidence="1">
    <location>
        <begin position="222"/>
        <end position="241"/>
    </location>
</feature>
<evidence type="ECO:0000313" key="2">
    <source>
        <dbReference type="EMBL" id="MEE6311239.1"/>
    </source>
</evidence>
<name>A0ABU7SMP9_9ACTN</name>
<dbReference type="Proteomes" id="UP001339911">
    <property type="component" value="Unassembled WGS sequence"/>
</dbReference>
<protein>
    <recommendedName>
        <fullName evidence="4">Integral membrane protein</fullName>
    </recommendedName>
</protein>
<sequence>MSSTDEERPAEILAELDRLRSRTRTRTHGGAWLPALAVAVLLLASIALYRTPFGQPVALSIDHPYWAGLPDEQRHPVLSYAFWFVGTPLLFATTAAWYTLRARRLGLRVSWPLFVGAGLGVLLLLAVLAAVPGTEVRSTALAPAPAWFWPGLLTPLLPVAVAVLALARAERSAGLTAAGIWIALLTAWLCGTYPLGYLPPWATDILGGESGSLGGQLALRPGHYLVLMALPLLVFAAVRAARARRVRDA</sequence>
<feature type="transmembrane region" description="Helical" evidence="1">
    <location>
        <begin position="146"/>
        <end position="167"/>
    </location>
</feature>
<keyword evidence="1" id="KW-0472">Membrane</keyword>
<comment type="caution">
    <text evidence="2">The sequence shown here is derived from an EMBL/GenBank/DDBJ whole genome shotgun (WGS) entry which is preliminary data.</text>
</comment>
<gene>
    <name evidence="2" type="ORF">V1634_30865</name>
</gene>
<reference evidence="2 3" key="1">
    <citation type="submission" date="2024-01" db="EMBL/GenBank/DDBJ databases">
        <title>Genome insights into Plantactinospora veratri sp. nov.</title>
        <authorList>
            <person name="Wang L."/>
        </authorList>
    </citation>
    <scope>NUCLEOTIDE SEQUENCE [LARGE SCALE GENOMIC DNA]</scope>
    <source>
        <strain evidence="2 3">NEAU-FHS4</strain>
    </source>
</reference>
<keyword evidence="1" id="KW-1133">Transmembrane helix</keyword>
<feature type="transmembrane region" description="Helical" evidence="1">
    <location>
        <begin position="112"/>
        <end position="134"/>
    </location>
</feature>
<keyword evidence="1" id="KW-0812">Transmembrane</keyword>
<feature type="transmembrane region" description="Helical" evidence="1">
    <location>
        <begin position="30"/>
        <end position="49"/>
    </location>
</feature>
<dbReference type="EMBL" id="JAZGQL010000033">
    <property type="protein sequence ID" value="MEE6311239.1"/>
    <property type="molecule type" value="Genomic_DNA"/>
</dbReference>
<feature type="transmembrane region" description="Helical" evidence="1">
    <location>
        <begin position="80"/>
        <end position="100"/>
    </location>
</feature>
<accession>A0ABU7SMP9</accession>
<evidence type="ECO:0000256" key="1">
    <source>
        <dbReference type="SAM" id="Phobius"/>
    </source>
</evidence>
<evidence type="ECO:0008006" key="4">
    <source>
        <dbReference type="Google" id="ProtNLM"/>
    </source>
</evidence>
<proteinExistence type="predicted"/>
<dbReference type="RefSeq" id="WP_331211248.1">
    <property type="nucleotide sequence ID" value="NZ_JAZGQL010000033.1"/>
</dbReference>
<keyword evidence="3" id="KW-1185">Reference proteome</keyword>
<evidence type="ECO:0000313" key="3">
    <source>
        <dbReference type="Proteomes" id="UP001339911"/>
    </source>
</evidence>
<organism evidence="2 3">
    <name type="scientific">Plantactinospora veratri</name>
    <dbReference type="NCBI Taxonomy" id="1436122"/>
    <lineage>
        <taxon>Bacteria</taxon>
        <taxon>Bacillati</taxon>
        <taxon>Actinomycetota</taxon>
        <taxon>Actinomycetes</taxon>
        <taxon>Micromonosporales</taxon>
        <taxon>Micromonosporaceae</taxon>
        <taxon>Plantactinospora</taxon>
    </lineage>
</organism>
<feature type="transmembrane region" description="Helical" evidence="1">
    <location>
        <begin position="179"/>
        <end position="202"/>
    </location>
</feature>